<accession>A0ABV6NMF0</accession>
<dbReference type="SUPFAM" id="SSF52540">
    <property type="entry name" value="P-loop containing nucleoside triphosphate hydrolases"/>
    <property type="match status" value="1"/>
</dbReference>
<dbReference type="Pfam" id="PF00437">
    <property type="entry name" value="T2SSE"/>
    <property type="match status" value="1"/>
</dbReference>
<evidence type="ECO:0000256" key="3">
    <source>
        <dbReference type="ARBA" id="ARBA00022840"/>
    </source>
</evidence>
<dbReference type="NCBIfam" id="NF041000">
    <property type="entry name" value="ATPase_ComGA"/>
    <property type="match status" value="1"/>
</dbReference>
<evidence type="ECO:0000313" key="6">
    <source>
        <dbReference type="Proteomes" id="UP001589833"/>
    </source>
</evidence>
<keyword evidence="3" id="KW-0067">ATP-binding</keyword>
<protein>
    <submittedName>
        <fullName evidence="5">Competence type IV pilus ATPase ComGA</fullName>
    </submittedName>
</protein>
<keyword evidence="2" id="KW-0547">Nucleotide-binding</keyword>
<evidence type="ECO:0000259" key="4">
    <source>
        <dbReference type="PROSITE" id="PS00662"/>
    </source>
</evidence>
<dbReference type="PROSITE" id="PS00662">
    <property type="entry name" value="T2SP_E"/>
    <property type="match status" value="1"/>
</dbReference>
<dbReference type="SMART" id="SM00382">
    <property type="entry name" value="AAA"/>
    <property type="match status" value="1"/>
</dbReference>
<comment type="similarity">
    <text evidence="1">Belongs to the GSP E family.</text>
</comment>
<comment type="caution">
    <text evidence="5">The sequence shown here is derived from an EMBL/GenBank/DDBJ whole genome shotgun (WGS) entry which is preliminary data.</text>
</comment>
<dbReference type="Gene3D" id="3.40.50.300">
    <property type="entry name" value="P-loop containing nucleotide triphosphate hydrolases"/>
    <property type="match status" value="1"/>
</dbReference>
<dbReference type="InterPro" id="IPR003593">
    <property type="entry name" value="AAA+_ATPase"/>
</dbReference>
<dbReference type="PANTHER" id="PTHR30258:SF2">
    <property type="entry name" value="COMG OPERON PROTEIN 1"/>
    <property type="match status" value="1"/>
</dbReference>
<feature type="domain" description="Bacterial type II secretion system protein E" evidence="4">
    <location>
        <begin position="204"/>
        <end position="218"/>
    </location>
</feature>
<evidence type="ECO:0000256" key="2">
    <source>
        <dbReference type="ARBA" id="ARBA00022741"/>
    </source>
</evidence>
<dbReference type="InterPro" id="IPR047667">
    <property type="entry name" value="ATPase_ComGA"/>
</dbReference>
<dbReference type="EMBL" id="JBHLTR010000095">
    <property type="protein sequence ID" value="MFC0561935.1"/>
    <property type="molecule type" value="Genomic_DNA"/>
</dbReference>
<evidence type="ECO:0000256" key="1">
    <source>
        <dbReference type="ARBA" id="ARBA00006611"/>
    </source>
</evidence>
<gene>
    <name evidence="5" type="primary">comGA</name>
    <name evidence="5" type="ORF">ACFFH4_23945</name>
</gene>
<dbReference type="Gene3D" id="3.30.450.90">
    <property type="match status" value="1"/>
</dbReference>
<proteinExistence type="inferred from homology"/>
<keyword evidence="6" id="KW-1185">Reference proteome</keyword>
<dbReference type="CDD" id="cd01129">
    <property type="entry name" value="PulE-GspE-like"/>
    <property type="match status" value="1"/>
</dbReference>
<evidence type="ECO:0000313" key="5">
    <source>
        <dbReference type="EMBL" id="MFC0561935.1"/>
    </source>
</evidence>
<organism evidence="5 6">
    <name type="scientific">Halalkalibacter alkalisediminis</name>
    <dbReference type="NCBI Taxonomy" id="935616"/>
    <lineage>
        <taxon>Bacteria</taxon>
        <taxon>Bacillati</taxon>
        <taxon>Bacillota</taxon>
        <taxon>Bacilli</taxon>
        <taxon>Bacillales</taxon>
        <taxon>Bacillaceae</taxon>
        <taxon>Halalkalibacter</taxon>
    </lineage>
</organism>
<name>A0ABV6NMF0_9BACI</name>
<dbReference type="Proteomes" id="UP001589833">
    <property type="component" value="Unassembled WGS sequence"/>
</dbReference>
<sequence length="349" mass="39453">MYDIEGYSQQLINEALKMKVTDLHFIPDANHYLLTCRINGSLELWKELKPRLAERLISHFKYRCGMDIGERRKPQSSSMTHMKQADTFSLRFSTLPTKNNESLVIRILPHYSSKTLSSLSILQKNSKILYDVSSMSHGLCLISGPTGSGKTTTLYTIIEQMVRLGGRSIVAIEDPVERMIPQIVQVEVNERAGLTFNSLLTACLRHDPDVILIGEIRDEMSAALAVRASLTGHMVLATVHAQDCYTSLLRMLDLGVSRFDLMQCCKVVLSQRIISTKCPICQGECHSLCMRSRHMPRAAIYEVLQEGLLKECISSQSNLSNGFLEEINKAWALGYIEEKEWKRLAHDVF</sequence>
<dbReference type="InterPro" id="IPR001482">
    <property type="entry name" value="T2SS/T4SS_dom"/>
</dbReference>
<dbReference type="InterPro" id="IPR027417">
    <property type="entry name" value="P-loop_NTPase"/>
</dbReference>
<dbReference type="RefSeq" id="WP_273848426.1">
    <property type="nucleotide sequence ID" value="NZ_JAQQWT010000086.1"/>
</dbReference>
<reference evidence="5 6" key="1">
    <citation type="submission" date="2024-09" db="EMBL/GenBank/DDBJ databases">
        <authorList>
            <person name="Sun Q."/>
            <person name="Mori K."/>
        </authorList>
    </citation>
    <scope>NUCLEOTIDE SEQUENCE [LARGE SCALE GENOMIC DNA]</scope>
    <source>
        <strain evidence="5 6">NCAIM B.02301</strain>
    </source>
</reference>
<dbReference type="PANTHER" id="PTHR30258">
    <property type="entry name" value="TYPE II SECRETION SYSTEM PROTEIN GSPE-RELATED"/>
    <property type="match status" value="1"/>
</dbReference>